<accession>A0A354YTD6</accession>
<comment type="caution">
    <text evidence="1">The sequence shown here is derived from an EMBL/GenBank/DDBJ whole genome shotgun (WGS) entry which is preliminary data.</text>
</comment>
<evidence type="ECO:0000313" key="2">
    <source>
        <dbReference type="Proteomes" id="UP000263273"/>
    </source>
</evidence>
<name>A0A354YTD6_9FIRM</name>
<dbReference type="Proteomes" id="UP000263273">
    <property type="component" value="Unassembled WGS sequence"/>
</dbReference>
<protein>
    <submittedName>
        <fullName evidence="1">Uncharacterized protein</fullName>
    </submittedName>
</protein>
<dbReference type="AlphaFoldDB" id="A0A354YTD6"/>
<evidence type="ECO:0000313" key="1">
    <source>
        <dbReference type="EMBL" id="HBK52590.1"/>
    </source>
</evidence>
<proteinExistence type="predicted"/>
<organism evidence="1 2">
    <name type="scientific">Syntrophomonas wolfei</name>
    <dbReference type="NCBI Taxonomy" id="863"/>
    <lineage>
        <taxon>Bacteria</taxon>
        <taxon>Bacillati</taxon>
        <taxon>Bacillota</taxon>
        <taxon>Clostridia</taxon>
        <taxon>Eubacteriales</taxon>
        <taxon>Syntrophomonadaceae</taxon>
        <taxon>Syntrophomonas</taxon>
    </lineage>
</organism>
<dbReference type="EMBL" id="DNZF01000033">
    <property type="protein sequence ID" value="HBK52590.1"/>
    <property type="molecule type" value="Genomic_DNA"/>
</dbReference>
<reference evidence="1 2" key="1">
    <citation type="journal article" date="2018" name="Nat. Biotechnol.">
        <title>A standardized bacterial taxonomy based on genome phylogeny substantially revises the tree of life.</title>
        <authorList>
            <person name="Parks D.H."/>
            <person name="Chuvochina M."/>
            <person name="Waite D.W."/>
            <person name="Rinke C."/>
            <person name="Skarshewski A."/>
            <person name="Chaumeil P.A."/>
            <person name="Hugenholtz P."/>
        </authorList>
    </citation>
    <scope>NUCLEOTIDE SEQUENCE [LARGE SCALE GENOMIC DNA]</scope>
    <source>
        <strain evidence="1">UBA10948</strain>
    </source>
</reference>
<dbReference type="STRING" id="378794.GCA_001570625_00719"/>
<sequence>MTKLQMRVRFDFMGKSKSGRLLWGSKNPEQLAEELRQHKASLIRNIPVQGIHIDDIDMSQDVYSIYDEITGKQICFAPVFITFTASSMEDAIRFTMKEEFRTVELIEPEEITLSRSEIEKLLLRISEELIDYRDYIEKKLDNWK</sequence>
<dbReference type="RefSeq" id="WP_276620031.1">
    <property type="nucleotide sequence ID" value="NZ_DCDX01000155.1"/>
</dbReference>
<gene>
    <name evidence="1" type="ORF">DDZ44_01445</name>
</gene>